<dbReference type="PROSITE" id="PS50888">
    <property type="entry name" value="BHLH"/>
    <property type="match status" value="1"/>
</dbReference>
<dbReference type="InterPro" id="IPR011598">
    <property type="entry name" value="bHLH_dom"/>
</dbReference>
<feature type="compositionally biased region" description="Polar residues" evidence="3">
    <location>
        <begin position="979"/>
        <end position="1000"/>
    </location>
</feature>
<feature type="compositionally biased region" description="Low complexity" evidence="3">
    <location>
        <begin position="707"/>
        <end position="718"/>
    </location>
</feature>
<evidence type="ECO:0000313" key="6">
    <source>
        <dbReference type="Proteomes" id="UP001497444"/>
    </source>
</evidence>
<proteinExistence type="predicted"/>
<feature type="region of interest" description="Disordered" evidence="3">
    <location>
        <begin position="210"/>
        <end position="233"/>
    </location>
</feature>
<dbReference type="CDD" id="cd11393">
    <property type="entry name" value="bHLH_AtbHLH_like"/>
    <property type="match status" value="1"/>
</dbReference>
<dbReference type="EMBL" id="OZ020098">
    <property type="protein sequence ID" value="CAK9270576.1"/>
    <property type="molecule type" value="Genomic_DNA"/>
</dbReference>
<dbReference type="PANTHER" id="PTHR46266">
    <property type="entry name" value="TRANSCRIPTION FACTOR TT8"/>
    <property type="match status" value="1"/>
</dbReference>
<sequence>MNVAEEQRSSSLTGIISMEYYANHHHLHRYRVESDWEEKLQALLQNWQWIDYAVAWKLTHLNRPLEWSTGYFNDRSLASLPNAQRLSYSDYKSCAFTRSSYRCAVKALSQRFPLWWTSDSPRLPTDEPKDQFLQASGIKTIVCLPGHGSDANMYCLELASRNLIMESSELLHALQNFVSGASYAFPAPQLFASNNYGAYNLLGPGGPWSSSYEEPDRSSLRVGGEGEGAAGGGGSGASAGAVVVAAQAVASGSLELVPGALSGNNLVPGGSDRRIFNPAVGGGSSTTAPPHVNSIPACSFEEEISSSSNLVGVGDPWFNAQKFGAVPVPFGSSPSVQVSSTMGTSSGDEGMVALVHHHHHQQQQQQQEVDTVAAGLSSSTSHDGNGAETVSAEMMAHLWASVSDTDVDVEMPGISSIMSRPAFDALVMAFENDPSPTTTSFAAAAAAAAGADHHMSEAAAAPPHATSTSSCFDSLAVAAAAAGAYGTHADLAFHHLLQHGSQQSAASADTSCCNCSNSGFDSPSYSLPPESRGAALSCCNASSVVVPGSLSCLPVDASSSHVDKLTLAQRAGAPAGDRNPPAAGVTVVDQGASMNPGAPGAGGGHQAAFQENPFHEQQQQQASSTEDSHVSRRNLSPFQSLEAAANRQSKHPRFDEVSTTVTAEAVGLITAGSMTSAATHESARQPMIDLWKNQLVPRIQQSDSVQRRQPAAEQQPHQPEAELENHHHSRGSLPHTTVQQQLARSCSSIPAEPQTSEVPSELMNFSPGWHDDQAHIAHNHKLAERDRRQKFKAKILTLRTIIPPTKKNDKLSVLSNTIEYIRELKGQVTTLQKPPRIISSSLQQNLTNPVQAAAPTVAAPGPSTSCNPIINSNTNTSSVVVSVEVGGGSSTGELIIKVQAPKNPQTQTLIQILTQMQDLELEIGSLSYDLSTNDHVHISLSVLVGSSDSQQQTSLWYRNEVQASLERALLNHENHGHETSTSTNSDTQMEQQQRVRCNSL</sequence>
<evidence type="ECO:0000313" key="5">
    <source>
        <dbReference type="EMBL" id="CAK9270576.1"/>
    </source>
</evidence>
<dbReference type="Gene3D" id="4.10.280.10">
    <property type="entry name" value="Helix-loop-helix DNA-binding domain"/>
    <property type="match status" value="1"/>
</dbReference>
<feature type="region of interest" description="Disordered" evidence="3">
    <location>
        <begin position="571"/>
        <end position="608"/>
    </location>
</feature>
<dbReference type="SMART" id="SM00353">
    <property type="entry name" value="HLH"/>
    <property type="match status" value="1"/>
</dbReference>
<name>A0ABP0WUP5_9BRYO</name>
<evidence type="ECO:0000256" key="2">
    <source>
        <dbReference type="ARBA" id="ARBA00023163"/>
    </source>
</evidence>
<feature type="compositionally biased region" description="Gly residues" evidence="3">
    <location>
        <begin position="223"/>
        <end position="233"/>
    </location>
</feature>
<protein>
    <recommendedName>
        <fullName evidence="4">BHLH domain-containing protein</fullName>
    </recommendedName>
</protein>
<keyword evidence="1" id="KW-0805">Transcription regulation</keyword>
<feature type="domain" description="BHLH" evidence="4">
    <location>
        <begin position="775"/>
        <end position="824"/>
    </location>
</feature>
<dbReference type="InterPro" id="IPR045239">
    <property type="entry name" value="bHLH95_bHLH"/>
</dbReference>
<dbReference type="Pfam" id="PF00010">
    <property type="entry name" value="HLH"/>
    <property type="match status" value="1"/>
</dbReference>
<reference evidence="5" key="1">
    <citation type="submission" date="2024-02" db="EMBL/GenBank/DDBJ databases">
        <authorList>
            <consortium name="ELIXIR-Norway"/>
            <consortium name="Elixir Norway"/>
        </authorList>
    </citation>
    <scope>NUCLEOTIDE SEQUENCE</scope>
</reference>
<organism evidence="5 6">
    <name type="scientific">Sphagnum jensenii</name>
    <dbReference type="NCBI Taxonomy" id="128206"/>
    <lineage>
        <taxon>Eukaryota</taxon>
        <taxon>Viridiplantae</taxon>
        <taxon>Streptophyta</taxon>
        <taxon>Embryophyta</taxon>
        <taxon>Bryophyta</taxon>
        <taxon>Sphagnophytina</taxon>
        <taxon>Sphagnopsida</taxon>
        <taxon>Sphagnales</taxon>
        <taxon>Sphagnaceae</taxon>
        <taxon>Sphagnum</taxon>
    </lineage>
</organism>
<accession>A0ABP0WUP5</accession>
<evidence type="ECO:0000259" key="4">
    <source>
        <dbReference type="PROSITE" id="PS50888"/>
    </source>
</evidence>
<dbReference type="Proteomes" id="UP001497444">
    <property type="component" value="Chromosome 3"/>
</dbReference>
<dbReference type="PANTHER" id="PTHR46266:SF4">
    <property type="entry name" value="TRANSCRIPTION FACTOR TT8"/>
    <property type="match status" value="1"/>
</dbReference>
<gene>
    <name evidence="5" type="ORF">CSSPJE1EN1_LOCUS16054</name>
</gene>
<dbReference type="InterPro" id="IPR036638">
    <property type="entry name" value="HLH_DNA-bd_sf"/>
</dbReference>
<feature type="region of interest" description="Disordered" evidence="3">
    <location>
        <begin position="614"/>
        <end position="633"/>
    </location>
</feature>
<feature type="compositionally biased region" description="Polar residues" evidence="3">
    <location>
        <begin position="734"/>
        <end position="758"/>
    </location>
</feature>
<keyword evidence="6" id="KW-1185">Reference proteome</keyword>
<dbReference type="SUPFAM" id="SSF47459">
    <property type="entry name" value="HLH, helix-loop-helix DNA-binding domain"/>
    <property type="match status" value="1"/>
</dbReference>
<evidence type="ECO:0000256" key="3">
    <source>
        <dbReference type="SAM" id="MobiDB-lite"/>
    </source>
</evidence>
<evidence type="ECO:0000256" key="1">
    <source>
        <dbReference type="ARBA" id="ARBA00023015"/>
    </source>
</evidence>
<feature type="region of interest" description="Disordered" evidence="3">
    <location>
        <begin position="974"/>
        <end position="1000"/>
    </location>
</feature>
<feature type="region of interest" description="Disordered" evidence="3">
    <location>
        <begin position="701"/>
        <end position="766"/>
    </location>
</feature>
<keyword evidence="2" id="KW-0804">Transcription</keyword>